<dbReference type="EMBL" id="JACEEZ010008230">
    <property type="protein sequence ID" value="KAG0723470.1"/>
    <property type="molecule type" value="Genomic_DNA"/>
</dbReference>
<organism evidence="2 3">
    <name type="scientific">Chionoecetes opilio</name>
    <name type="common">Atlantic snow crab</name>
    <name type="synonym">Cancer opilio</name>
    <dbReference type="NCBI Taxonomy" id="41210"/>
    <lineage>
        <taxon>Eukaryota</taxon>
        <taxon>Metazoa</taxon>
        <taxon>Ecdysozoa</taxon>
        <taxon>Arthropoda</taxon>
        <taxon>Crustacea</taxon>
        <taxon>Multicrustacea</taxon>
        <taxon>Malacostraca</taxon>
        <taxon>Eumalacostraca</taxon>
        <taxon>Eucarida</taxon>
        <taxon>Decapoda</taxon>
        <taxon>Pleocyemata</taxon>
        <taxon>Brachyura</taxon>
        <taxon>Eubrachyura</taxon>
        <taxon>Majoidea</taxon>
        <taxon>Majidae</taxon>
        <taxon>Chionoecetes</taxon>
    </lineage>
</organism>
<feature type="region of interest" description="Disordered" evidence="1">
    <location>
        <begin position="1"/>
        <end position="111"/>
    </location>
</feature>
<dbReference type="AlphaFoldDB" id="A0A8J4YMQ6"/>
<proteinExistence type="predicted"/>
<keyword evidence="3" id="KW-1185">Reference proteome</keyword>
<reference evidence="2" key="1">
    <citation type="submission" date="2020-07" db="EMBL/GenBank/DDBJ databases">
        <title>The High-quality genome of the commercially important snow crab, Chionoecetes opilio.</title>
        <authorList>
            <person name="Jeong J.-H."/>
            <person name="Ryu S."/>
        </authorList>
    </citation>
    <scope>NUCLEOTIDE SEQUENCE</scope>
    <source>
        <strain evidence="2">MADBK_172401_WGS</strain>
        <tissue evidence="2">Digestive gland</tissue>
    </source>
</reference>
<sequence length="153" mass="16217">MDNVQLTTPIRGHIRASPRRGPRKVQGGAQPIGVRGNEAADGAARKAPDIRGGLDVYPHPRAQGMARPLPSVPRSNSIAVVQHRGRQPAQKARTKTSRLRPPRSCPGPGGLFYTASAGVRNLGGAEGGFEERALEHCPHSPPPPPPPYLLSCP</sequence>
<feature type="compositionally biased region" description="Basic residues" evidence="1">
    <location>
        <begin position="12"/>
        <end position="23"/>
    </location>
</feature>
<dbReference type="Proteomes" id="UP000770661">
    <property type="component" value="Unassembled WGS sequence"/>
</dbReference>
<gene>
    <name evidence="2" type="ORF">GWK47_042672</name>
</gene>
<protein>
    <submittedName>
        <fullName evidence="2">Uncharacterized protein</fullName>
    </submittedName>
</protein>
<evidence type="ECO:0000313" key="3">
    <source>
        <dbReference type="Proteomes" id="UP000770661"/>
    </source>
</evidence>
<accession>A0A8J4YMQ6</accession>
<feature type="compositionally biased region" description="Basic residues" evidence="1">
    <location>
        <begin position="92"/>
        <end position="101"/>
    </location>
</feature>
<feature type="region of interest" description="Disordered" evidence="1">
    <location>
        <begin position="133"/>
        <end position="153"/>
    </location>
</feature>
<feature type="compositionally biased region" description="Pro residues" evidence="1">
    <location>
        <begin position="139"/>
        <end position="153"/>
    </location>
</feature>
<comment type="caution">
    <text evidence="2">The sequence shown here is derived from an EMBL/GenBank/DDBJ whole genome shotgun (WGS) entry which is preliminary data.</text>
</comment>
<evidence type="ECO:0000256" key="1">
    <source>
        <dbReference type="SAM" id="MobiDB-lite"/>
    </source>
</evidence>
<name>A0A8J4YMQ6_CHIOP</name>
<evidence type="ECO:0000313" key="2">
    <source>
        <dbReference type="EMBL" id="KAG0723470.1"/>
    </source>
</evidence>